<dbReference type="RefSeq" id="WP_079727289.1">
    <property type="nucleotide sequence ID" value="NZ_FUZP01000001.1"/>
</dbReference>
<keyword evidence="4" id="KW-1185">Reference proteome</keyword>
<feature type="transmembrane region" description="Helical" evidence="2">
    <location>
        <begin position="44"/>
        <end position="62"/>
    </location>
</feature>
<feature type="region of interest" description="Disordered" evidence="1">
    <location>
        <begin position="1"/>
        <end position="39"/>
    </location>
</feature>
<keyword evidence="2" id="KW-1133">Transmembrane helix</keyword>
<dbReference type="STRING" id="123320.SAMN06309945_1208"/>
<protein>
    <submittedName>
        <fullName evidence="3">Uncharacterized protein</fullName>
    </submittedName>
</protein>
<dbReference type="Proteomes" id="UP000190857">
    <property type="component" value="Unassembled WGS sequence"/>
</dbReference>
<name>A0A1T5J4C0_9MICO</name>
<dbReference type="EMBL" id="FUZP01000001">
    <property type="protein sequence ID" value="SKC46285.1"/>
    <property type="molecule type" value="Genomic_DNA"/>
</dbReference>
<organism evidence="3 4">
    <name type="scientific">Okibacterium fritillariae</name>
    <dbReference type="NCBI Taxonomy" id="123320"/>
    <lineage>
        <taxon>Bacteria</taxon>
        <taxon>Bacillati</taxon>
        <taxon>Actinomycetota</taxon>
        <taxon>Actinomycetes</taxon>
        <taxon>Micrococcales</taxon>
        <taxon>Microbacteriaceae</taxon>
        <taxon>Okibacterium</taxon>
    </lineage>
</organism>
<sequence>MSDTTPEREPARKRAPILPKDVQTGPLSTRPGTSRTTSGVSRRWGATTLAVIFGLLYAYDVWEGLDWLVLNVQGAASLDTTVTGTGWASLILVVLAPVLLFVAAFLIARRRAFFLQILIYVAGWAAASALYLSIVTLFSSASIIA</sequence>
<feature type="compositionally biased region" description="Low complexity" evidence="1">
    <location>
        <begin position="28"/>
        <end position="39"/>
    </location>
</feature>
<reference evidence="3 4" key="1">
    <citation type="submission" date="2017-02" db="EMBL/GenBank/DDBJ databases">
        <authorList>
            <person name="Peterson S.W."/>
        </authorList>
    </citation>
    <scope>NUCLEOTIDE SEQUENCE [LARGE SCALE GENOMIC DNA]</scope>
    <source>
        <strain evidence="3 4">VKM Ac-2059</strain>
    </source>
</reference>
<dbReference type="AlphaFoldDB" id="A0A1T5J4C0"/>
<proteinExistence type="predicted"/>
<gene>
    <name evidence="3" type="ORF">SAMN06309945_1208</name>
</gene>
<feature type="transmembrane region" description="Helical" evidence="2">
    <location>
        <begin position="117"/>
        <end position="144"/>
    </location>
</feature>
<keyword evidence="2" id="KW-0812">Transmembrane</keyword>
<dbReference type="OrthoDB" id="5116782at2"/>
<feature type="compositionally biased region" description="Basic and acidic residues" evidence="1">
    <location>
        <begin position="1"/>
        <end position="12"/>
    </location>
</feature>
<accession>A0A1T5J4C0</accession>
<evidence type="ECO:0000313" key="4">
    <source>
        <dbReference type="Proteomes" id="UP000190857"/>
    </source>
</evidence>
<evidence type="ECO:0000256" key="1">
    <source>
        <dbReference type="SAM" id="MobiDB-lite"/>
    </source>
</evidence>
<keyword evidence="2" id="KW-0472">Membrane</keyword>
<evidence type="ECO:0000256" key="2">
    <source>
        <dbReference type="SAM" id="Phobius"/>
    </source>
</evidence>
<feature type="transmembrane region" description="Helical" evidence="2">
    <location>
        <begin position="87"/>
        <end position="108"/>
    </location>
</feature>
<evidence type="ECO:0000313" key="3">
    <source>
        <dbReference type="EMBL" id="SKC46285.1"/>
    </source>
</evidence>